<evidence type="ECO:0008006" key="3">
    <source>
        <dbReference type="Google" id="ProtNLM"/>
    </source>
</evidence>
<dbReference type="PANTHER" id="PTHR38774:SF1">
    <property type="entry name" value="CYTOPLASMIC PROTEIN"/>
    <property type="match status" value="1"/>
</dbReference>
<organism evidence="1 2">
    <name type="scientific">Marinimicrobium koreense</name>
    <dbReference type="NCBI Taxonomy" id="306545"/>
    <lineage>
        <taxon>Bacteria</taxon>
        <taxon>Pseudomonadati</taxon>
        <taxon>Pseudomonadota</taxon>
        <taxon>Gammaproteobacteria</taxon>
        <taxon>Cellvibrionales</taxon>
        <taxon>Cellvibrionaceae</taxon>
        <taxon>Marinimicrobium</taxon>
    </lineage>
</organism>
<comment type="caution">
    <text evidence="1">The sequence shown here is derived from an EMBL/GenBank/DDBJ whole genome shotgun (WGS) entry which is preliminary data.</text>
</comment>
<reference evidence="1 2" key="1">
    <citation type="submission" date="2018-11" db="EMBL/GenBank/DDBJ databases">
        <title>Genomic Encyclopedia of Type Strains, Phase IV (KMG-IV): sequencing the most valuable type-strain genomes for metagenomic binning, comparative biology and taxonomic classification.</title>
        <authorList>
            <person name="Goeker M."/>
        </authorList>
    </citation>
    <scope>NUCLEOTIDE SEQUENCE [LARGE SCALE GENOMIC DNA]</scope>
    <source>
        <strain evidence="1 2">DSM 16974</strain>
    </source>
</reference>
<dbReference type="AlphaFoldDB" id="A0A3N1P131"/>
<dbReference type="Proteomes" id="UP000273643">
    <property type="component" value="Unassembled WGS sequence"/>
</dbReference>
<dbReference type="EMBL" id="RJUK01000001">
    <property type="protein sequence ID" value="ROQ21281.1"/>
    <property type="molecule type" value="Genomic_DNA"/>
</dbReference>
<dbReference type="PANTHER" id="PTHR38774">
    <property type="entry name" value="CYTOPLASMIC PROTEIN-RELATED"/>
    <property type="match status" value="1"/>
</dbReference>
<evidence type="ECO:0000313" key="1">
    <source>
        <dbReference type="EMBL" id="ROQ21281.1"/>
    </source>
</evidence>
<gene>
    <name evidence="1" type="ORF">EDC38_1904</name>
</gene>
<keyword evidence="2" id="KW-1185">Reference proteome</keyword>
<protein>
    <recommendedName>
        <fullName evidence="3">DUF1249 domain-containing protein</fullName>
    </recommendedName>
</protein>
<dbReference type="RefSeq" id="WP_123638296.1">
    <property type="nucleotide sequence ID" value="NZ_JBHYFO010000014.1"/>
</dbReference>
<accession>A0A3N1P131</accession>
<evidence type="ECO:0000313" key="2">
    <source>
        <dbReference type="Proteomes" id="UP000273643"/>
    </source>
</evidence>
<name>A0A3N1P131_9GAMM</name>
<dbReference type="InterPro" id="IPR009659">
    <property type="entry name" value="DUF1249"/>
</dbReference>
<dbReference type="Pfam" id="PF06853">
    <property type="entry name" value="DUF1249"/>
    <property type="match status" value="1"/>
</dbReference>
<dbReference type="OrthoDB" id="9793663at2"/>
<sequence>MVKSRYKVNLSRQLAECEANYWRLRKLLPEDSLTPGAQWQFAVVSGERHWQTRVTVIECSRYTTTVQLNQVQADEPGAEWLRAPQLTVRLYQDAELAEVLAWERHRRLQPRYEYPNQAMYHQDEKAQLNRFLGEWLGLCLEKGHSLETVW</sequence>
<proteinExistence type="predicted"/>